<dbReference type="PANTHER" id="PTHR18460">
    <property type="entry name" value="TEL2 INTERACTING PROTEIN 1 TTI1 FAMILY MEMBER"/>
    <property type="match status" value="1"/>
</dbReference>
<dbReference type="SUPFAM" id="SSF48371">
    <property type="entry name" value="ARM repeat"/>
    <property type="match status" value="1"/>
</dbReference>
<evidence type="ECO:0000313" key="1">
    <source>
        <dbReference type="EMBL" id="KAI5070696.1"/>
    </source>
</evidence>
<dbReference type="InterPro" id="IPR011989">
    <property type="entry name" value="ARM-like"/>
</dbReference>
<reference evidence="1" key="1">
    <citation type="submission" date="2021-01" db="EMBL/GenBank/DDBJ databases">
        <title>Adiantum capillus-veneris genome.</title>
        <authorList>
            <person name="Fang Y."/>
            <person name="Liao Q."/>
        </authorList>
    </citation>
    <scope>NUCLEOTIDE SEQUENCE</scope>
    <source>
        <strain evidence="1">H3</strain>
        <tissue evidence="1">Leaf</tissue>
    </source>
</reference>
<dbReference type="PANTHER" id="PTHR18460:SF3">
    <property type="entry name" value="TELO2-INTERACTING PROTEIN 1 HOMOLOG"/>
    <property type="match status" value="1"/>
</dbReference>
<name>A0A9D4UNB3_ADICA</name>
<dbReference type="Gene3D" id="1.25.10.10">
    <property type="entry name" value="Leucine-rich Repeat Variant"/>
    <property type="match status" value="1"/>
</dbReference>
<proteinExistence type="predicted"/>
<evidence type="ECO:0000313" key="2">
    <source>
        <dbReference type="Proteomes" id="UP000886520"/>
    </source>
</evidence>
<protein>
    <submittedName>
        <fullName evidence="1">Uncharacterized protein</fullName>
    </submittedName>
</protein>
<keyword evidence="2" id="KW-1185">Reference proteome</keyword>
<dbReference type="Proteomes" id="UP000886520">
    <property type="component" value="Chromosome 14"/>
</dbReference>
<organism evidence="1 2">
    <name type="scientific">Adiantum capillus-veneris</name>
    <name type="common">Maidenhair fern</name>
    <dbReference type="NCBI Taxonomy" id="13818"/>
    <lineage>
        <taxon>Eukaryota</taxon>
        <taxon>Viridiplantae</taxon>
        <taxon>Streptophyta</taxon>
        <taxon>Embryophyta</taxon>
        <taxon>Tracheophyta</taxon>
        <taxon>Polypodiopsida</taxon>
        <taxon>Polypodiidae</taxon>
        <taxon>Polypodiales</taxon>
        <taxon>Pteridineae</taxon>
        <taxon>Pteridaceae</taxon>
        <taxon>Vittarioideae</taxon>
        <taxon>Adiantum</taxon>
    </lineage>
</organism>
<comment type="caution">
    <text evidence="1">The sequence shown here is derived from an EMBL/GenBank/DDBJ whole genome shotgun (WGS) entry which is preliminary data.</text>
</comment>
<sequence length="282" mass="30735">MEPPSAPSISRFFSSEAAAKEAFAKLQPLCSRLLELPLRGFQSDFDTSILLSLRGALHDVPLQGLQVCSEYVLFPLQLLLDASIASRSQRSSKEANTIQPILPPISKQPPDLHIADKIAEGVLGCIEELLLRCPITMTSQLSVLLRKLTAAAMLSSDEASEEFRHAAVKCLKIMFSGLQSCGRSFCGCKLSALRNSIISNEGSLKVDIVSTLSFLSQNTSEGQVEEEMGESCEDCPIEFLQSEKMSAPVGHLLSLFLQKVKLQKEELAAPTCGLMLSWLFVS</sequence>
<dbReference type="AlphaFoldDB" id="A0A9D4UNB3"/>
<dbReference type="GO" id="GO:0005737">
    <property type="term" value="C:cytoplasm"/>
    <property type="evidence" value="ECO:0007669"/>
    <property type="project" value="TreeGrafter"/>
</dbReference>
<dbReference type="EMBL" id="JABFUD020000014">
    <property type="protein sequence ID" value="KAI5070696.1"/>
    <property type="molecule type" value="Genomic_DNA"/>
</dbReference>
<dbReference type="InterPro" id="IPR016024">
    <property type="entry name" value="ARM-type_fold"/>
</dbReference>
<dbReference type="InterPro" id="IPR052587">
    <property type="entry name" value="TELO2-interacting_protein_1"/>
</dbReference>
<gene>
    <name evidence="1" type="ORF">GOP47_0015039</name>
</gene>
<accession>A0A9D4UNB3</accession>